<proteinExistence type="predicted"/>
<accession>A0ACB9X1W1</accession>
<evidence type="ECO:0000313" key="1">
    <source>
        <dbReference type="EMBL" id="KAI4819731.1"/>
    </source>
</evidence>
<reference evidence="1" key="1">
    <citation type="submission" date="2022-05" db="EMBL/GenBank/DDBJ databases">
        <title>Chromosome-level genome of Chaenocephalus aceratus.</title>
        <authorList>
            <person name="Park H."/>
        </authorList>
    </citation>
    <scope>NUCLEOTIDE SEQUENCE</scope>
    <source>
        <strain evidence="1">KU_202001</strain>
    </source>
</reference>
<dbReference type="EMBL" id="CM043794">
    <property type="protein sequence ID" value="KAI4819731.1"/>
    <property type="molecule type" value="Genomic_DNA"/>
</dbReference>
<gene>
    <name evidence="1" type="ORF">KUCAC02_004967</name>
</gene>
<feature type="non-terminal residue" evidence="1">
    <location>
        <position position="91"/>
    </location>
</feature>
<protein>
    <submittedName>
        <fullName evidence="1">Uncharacterized protein</fullName>
    </submittedName>
</protein>
<sequence>LASHGNDDEMKHPGIYVYARAVVAADAANTAIAPQAYDRDTSDEKLCRTPRTLLYLNLPEIQQNSTPPTRRGLRRCRENAAPKVNVQMEKK</sequence>
<keyword evidence="2" id="KW-1185">Reference proteome</keyword>
<name>A0ACB9X1W1_CHAAC</name>
<evidence type="ECO:0000313" key="2">
    <source>
        <dbReference type="Proteomes" id="UP001057452"/>
    </source>
</evidence>
<dbReference type="Proteomes" id="UP001057452">
    <property type="component" value="Chromosome 10"/>
</dbReference>
<comment type="caution">
    <text evidence="1">The sequence shown here is derived from an EMBL/GenBank/DDBJ whole genome shotgun (WGS) entry which is preliminary data.</text>
</comment>
<feature type="non-terminal residue" evidence="1">
    <location>
        <position position="1"/>
    </location>
</feature>
<organism evidence="1 2">
    <name type="scientific">Chaenocephalus aceratus</name>
    <name type="common">Blackfin icefish</name>
    <name type="synonym">Chaenichthys aceratus</name>
    <dbReference type="NCBI Taxonomy" id="36190"/>
    <lineage>
        <taxon>Eukaryota</taxon>
        <taxon>Metazoa</taxon>
        <taxon>Chordata</taxon>
        <taxon>Craniata</taxon>
        <taxon>Vertebrata</taxon>
        <taxon>Euteleostomi</taxon>
        <taxon>Actinopterygii</taxon>
        <taxon>Neopterygii</taxon>
        <taxon>Teleostei</taxon>
        <taxon>Neoteleostei</taxon>
        <taxon>Acanthomorphata</taxon>
        <taxon>Eupercaria</taxon>
        <taxon>Perciformes</taxon>
        <taxon>Notothenioidei</taxon>
        <taxon>Channichthyidae</taxon>
        <taxon>Chaenocephalus</taxon>
    </lineage>
</organism>